<protein>
    <recommendedName>
        <fullName evidence="8">Major facilitator superfamily (MFS) profile domain-containing protein</fullName>
    </recommendedName>
</protein>
<feature type="transmembrane region" description="Helical" evidence="5">
    <location>
        <begin position="110"/>
        <end position="128"/>
    </location>
</feature>
<dbReference type="PaxDb" id="2903-EOD08120"/>
<dbReference type="PRINTS" id="PR01035">
    <property type="entry name" value="TCRTETA"/>
</dbReference>
<evidence type="ECO:0000256" key="3">
    <source>
        <dbReference type="ARBA" id="ARBA00022989"/>
    </source>
</evidence>
<keyword evidence="7" id="KW-1185">Reference proteome</keyword>
<evidence type="ECO:0000256" key="1">
    <source>
        <dbReference type="ARBA" id="ARBA00004141"/>
    </source>
</evidence>
<dbReference type="GeneID" id="17254266"/>
<dbReference type="AlphaFoldDB" id="A0A0D3IA35"/>
<keyword evidence="3 5" id="KW-1133">Transmembrane helix</keyword>
<feature type="transmembrane region" description="Helical" evidence="5">
    <location>
        <begin position="247"/>
        <end position="264"/>
    </location>
</feature>
<dbReference type="KEGG" id="ehx:EMIHUDRAFT_217667"/>
<sequence>MLSFLAKPKEVVKGTSMAFPGFKKEKDRVDVVAYLSTLKDFKERWSFPPAKDPLLSAATPPPARYDFAINLLMLISFMDATEYSVVMPSLWNYLNEVEPSDTRHGLANEYGIVIASFSLASLLLKPLVGIWCDQRSFKEVYAVTLLAAAAGNALYAFAGLGGSWLFMLAGRLLSGAGAANSSLSFAYVSRTVEPSSRTGTMAKLSLAFPLGMVVGPAFNALLAQLHATLPLPGGATLRVNPNNSPGLLMAALVLLQLVALLTLLPEPPPYTSDPAAPPGRKCDAAKGVLRELRSLPVLACFTATFTFNLTIATSEALVVPVTKAAFGFSALQNSFVYLAIAVLMIGLNLAALELERGLVSLLASSPASADATAAWSTRAARLAANLEADEAVGRSDVKALERFCGVAYVLLVWRYDMPLYAFLLGELLLLWNIPFVFAPNRSVFSKLVEGSKHQALLSSLLSIAASAGGVVGPIWLGASVGEPSIRRTSRGEEEYGPVAQVTFVGLAGCVLLCATVYAAAGCRFGRDAAATVEPLHAVSRGAHDDVDAAAVPGAETGGA</sequence>
<feature type="transmembrane region" description="Helical" evidence="5">
    <location>
        <begin position="498"/>
        <end position="520"/>
    </location>
</feature>
<comment type="subcellular location">
    <subcellularLocation>
        <location evidence="1">Membrane</location>
        <topology evidence="1">Multi-pass membrane protein</topology>
    </subcellularLocation>
</comment>
<dbReference type="GO" id="GO:0022857">
    <property type="term" value="F:transmembrane transporter activity"/>
    <property type="evidence" value="ECO:0007669"/>
    <property type="project" value="InterPro"/>
</dbReference>
<dbReference type="PANTHER" id="PTHR23510:SF16">
    <property type="entry name" value="MAJOR FACILITATOR SUPERFAMILY (MFS) PROFILE DOMAIN-CONTAINING PROTEIN"/>
    <property type="match status" value="1"/>
</dbReference>
<dbReference type="Pfam" id="PF07690">
    <property type="entry name" value="MFS_1"/>
    <property type="match status" value="1"/>
</dbReference>
<name>A0A0D3IA35_EMIH1</name>
<dbReference type="OMA" id="ITHYCLR"/>
<dbReference type="EnsemblProtists" id="EOD08120">
    <property type="protein sequence ID" value="EOD08120"/>
    <property type="gene ID" value="EMIHUDRAFT_217667"/>
</dbReference>
<dbReference type="Proteomes" id="UP000013827">
    <property type="component" value="Unassembled WGS sequence"/>
</dbReference>
<accession>A0A0D3IA35</accession>
<feature type="transmembrane region" description="Helical" evidence="5">
    <location>
        <begin position="335"/>
        <end position="352"/>
    </location>
</feature>
<keyword evidence="4 5" id="KW-0472">Membrane</keyword>
<dbReference type="InterPro" id="IPR011701">
    <property type="entry name" value="MFS"/>
</dbReference>
<dbReference type="STRING" id="2903.R1D0H6"/>
<feature type="transmembrane region" description="Helical" evidence="5">
    <location>
        <begin position="140"/>
        <end position="158"/>
    </location>
</feature>
<feature type="transmembrane region" description="Helical" evidence="5">
    <location>
        <begin position="206"/>
        <end position="227"/>
    </location>
</feature>
<evidence type="ECO:0000256" key="4">
    <source>
        <dbReference type="ARBA" id="ARBA00023136"/>
    </source>
</evidence>
<reference evidence="6" key="2">
    <citation type="submission" date="2024-10" db="UniProtKB">
        <authorList>
            <consortium name="EnsemblProtists"/>
        </authorList>
    </citation>
    <scope>IDENTIFICATION</scope>
</reference>
<dbReference type="GO" id="GO:0020037">
    <property type="term" value="F:heme binding"/>
    <property type="evidence" value="ECO:0007669"/>
    <property type="project" value="InterPro"/>
</dbReference>
<dbReference type="InterPro" id="IPR036909">
    <property type="entry name" value="Cyt_c-like_dom_sf"/>
</dbReference>
<dbReference type="Gene3D" id="1.20.1250.20">
    <property type="entry name" value="MFS general substrate transporter like domains"/>
    <property type="match status" value="1"/>
</dbReference>
<evidence type="ECO:0000313" key="6">
    <source>
        <dbReference type="EnsemblProtists" id="EOD08120"/>
    </source>
</evidence>
<dbReference type="RefSeq" id="XP_005760549.1">
    <property type="nucleotide sequence ID" value="XM_005760492.1"/>
</dbReference>
<reference evidence="7" key="1">
    <citation type="journal article" date="2013" name="Nature">
        <title>Pan genome of the phytoplankton Emiliania underpins its global distribution.</title>
        <authorList>
            <person name="Read B.A."/>
            <person name="Kegel J."/>
            <person name="Klute M.J."/>
            <person name="Kuo A."/>
            <person name="Lefebvre S.C."/>
            <person name="Maumus F."/>
            <person name="Mayer C."/>
            <person name="Miller J."/>
            <person name="Monier A."/>
            <person name="Salamov A."/>
            <person name="Young J."/>
            <person name="Aguilar M."/>
            <person name="Claverie J.M."/>
            <person name="Frickenhaus S."/>
            <person name="Gonzalez K."/>
            <person name="Herman E.K."/>
            <person name="Lin Y.C."/>
            <person name="Napier J."/>
            <person name="Ogata H."/>
            <person name="Sarno A.F."/>
            <person name="Shmutz J."/>
            <person name="Schroeder D."/>
            <person name="de Vargas C."/>
            <person name="Verret F."/>
            <person name="von Dassow P."/>
            <person name="Valentin K."/>
            <person name="Van de Peer Y."/>
            <person name="Wheeler G."/>
            <person name="Dacks J.B."/>
            <person name="Delwiche C.F."/>
            <person name="Dyhrman S.T."/>
            <person name="Glockner G."/>
            <person name="John U."/>
            <person name="Richards T."/>
            <person name="Worden A.Z."/>
            <person name="Zhang X."/>
            <person name="Grigoriev I.V."/>
            <person name="Allen A.E."/>
            <person name="Bidle K."/>
            <person name="Borodovsky M."/>
            <person name="Bowler C."/>
            <person name="Brownlee C."/>
            <person name="Cock J.M."/>
            <person name="Elias M."/>
            <person name="Gladyshev V.N."/>
            <person name="Groth M."/>
            <person name="Guda C."/>
            <person name="Hadaegh A."/>
            <person name="Iglesias-Rodriguez M.D."/>
            <person name="Jenkins J."/>
            <person name="Jones B.M."/>
            <person name="Lawson T."/>
            <person name="Leese F."/>
            <person name="Lindquist E."/>
            <person name="Lobanov A."/>
            <person name="Lomsadze A."/>
            <person name="Malik S.B."/>
            <person name="Marsh M.E."/>
            <person name="Mackinder L."/>
            <person name="Mock T."/>
            <person name="Mueller-Roeber B."/>
            <person name="Pagarete A."/>
            <person name="Parker M."/>
            <person name="Probert I."/>
            <person name="Quesneville H."/>
            <person name="Raines C."/>
            <person name="Rensing S.A."/>
            <person name="Riano-Pachon D.M."/>
            <person name="Richier S."/>
            <person name="Rokitta S."/>
            <person name="Shiraiwa Y."/>
            <person name="Soanes D.M."/>
            <person name="van der Giezen M."/>
            <person name="Wahlund T.M."/>
            <person name="Williams B."/>
            <person name="Wilson W."/>
            <person name="Wolfe G."/>
            <person name="Wurch L.L."/>
        </authorList>
    </citation>
    <scope>NUCLEOTIDE SEQUENCE</scope>
</reference>
<keyword evidence="2 5" id="KW-0812">Transmembrane</keyword>
<evidence type="ECO:0000313" key="7">
    <source>
        <dbReference type="Proteomes" id="UP000013827"/>
    </source>
</evidence>
<dbReference type="InterPro" id="IPR051068">
    <property type="entry name" value="MFS_Domain-Containing_Protein"/>
</dbReference>
<dbReference type="InterPro" id="IPR001958">
    <property type="entry name" value="Tet-R_TetA/multi-R_MdtG-like"/>
</dbReference>
<dbReference type="InterPro" id="IPR036259">
    <property type="entry name" value="MFS_trans_sf"/>
</dbReference>
<evidence type="ECO:0000256" key="2">
    <source>
        <dbReference type="ARBA" id="ARBA00022692"/>
    </source>
</evidence>
<evidence type="ECO:0008006" key="8">
    <source>
        <dbReference type="Google" id="ProtNLM"/>
    </source>
</evidence>
<feature type="transmembrane region" description="Helical" evidence="5">
    <location>
        <begin position="419"/>
        <end position="438"/>
    </location>
</feature>
<proteinExistence type="predicted"/>
<dbReference type="eggNOG" id="KOG2325">
    <property type="taxonomic scope" value="Eukaryota"/>
</dbReference>
<dbReference type="GO" id="GO:0009055">
    <property type="term" value="F:electron transfer activity"/>
    <property type="evidence" value="ECO:0007669"/>
    <property type="project" value="InterPro"/>
</dbReference>
<dbReference type="Gene3D" id="1.10.760.10">
    <property type="entry name" value="Cytochrome c-like domain"/>
    <property type="match status" value="1"/>
</dbReference>
<feature type="transmembrane region" description="Helical" evidence="5">
    <location>
        <begin position="459"/>
        <end position="478"/>
    </location>
</feature>
<evidence type="ECO:0000256" key="5">
    <source>
        <dbReference type="SAM" id="Phobius"/>
    </source>
</evidence>
<dbReference type="SUPFAM" id="SSF46626">
    <property type="entry name" value="Cytochrome c"/>
    <property type="match status" value="1"/>
</dbReference>
<dbReference type="SUPFAM" id="SSF103473">
    <property type="entry name" value="MFS general substrate transporter"/>
    <property type="match status" value="1"/>
</dbReference>
<dbReference type="GO" id="GO:0016020">
    <property type="term" value="C:membrane"/>
    <property type="evidence" value="ECO:0007669"/>
    <property type="project" value="UniProtKB-SubCell"/>
</dbReference>
<organism evidence="6 7">
    <name type="scientific">Emiliania huxleyi (strain CCMP1516)</name>
    <dbReference type="NCBI Taxonomy" id="280463"/>
    <lineage>
        <taxon>Eukaryota</taxon>
        <taxon>Haptista</taxon>
        <taxon>Haptophyta</taxon>
        <taxon>Prymnesiophyceae</taxon>
        <taxon>Isochrysidales</taxon>
        <taxon>Noelaerhabdaceae</taxon>
        <taxon>Emiliania</taxon>
    </lineage>
</organism>
<dbReference type="HOGENOM" id="CLU_487850_0_0_1"/>
<dbReference type="PANTHER" id="PTHR23510">
    <property type="entry name" value="INNER MEMBRANE TRANSPORT PROTEIN YAJR"/>
    <property type="match status" value="1"/>
</dbReference>